<evidence type="ECO:0000313" key="1">
    <source>
        <dbReference type="EMBL" id="QDQ15147.1"/>
    </source>
</evidence>
<name>A0A516RHM0_STRST</name>
<evidence type="ECO:0000313" key="2">
    <source>
        <dbReference type="Proteomes" id="UP000316806"/>
    </source>
</evidence>
<dbReference type="AlphaFoldDB" id="A0A516RHM0"/>
<dbReference type="Proteomes" id="UP000316806">
    <property type="component" value="Chromosome"/>
</dbReference>
<proteinExistence type="predicted"/>
<accession>A0A516RHM0</accession>
<dbReference type="EMBL" id="CP040916">
    <property type="protein sequence ID" value="QDQ15147.1"/>
    <property type="molecule type" value="Genomic_DNA"/>
</dbReference>
<protein>
    <submittedName>
        <fullName evidence="1">Uncharacterized protein</fullName>
    </submittedName>
</protein>
<gene>
    <name evidence="1" type="ORF">FH965_35130</name>
</gene>
<reference evidence="1 2" key="1">
    <citation type="journal article" date="2019" name="J. Ind. Microbiol. Biotechnol.">
        <title>The complete genomic sequence of Streptomyces spectabilis NRRL-2792 and identification of secondary metabolite biosynthetic gene clusters.</title>
        <authorList>
            <person name="Sinha A."/>
            <person name="Phillips-Salemka S."/>
            <person name="Niraula T.A."/>
            <person name="Short K.A."/>
            <person name="Niraula N.P."/>
        </authorList>
    </citation>
    <scope>NUCLEOTIDE SEQUENCE [LARGE SCALE GENOMIC DNA]</scope>
    <source>
        <strain evidence="1 2">NRRL 2792</strain>
    </source>
</reference>
<dbReference type="RefSeq" id="WP_144322350.1">
    <property type="nucleotide sequence ID" value="NZ_CP040916.1"/>
</dbReference>
<sequence length="225" mass="25554">MGSITEGWPTISASRDGRFPKRPSFDTAWEQILETSDAWQKADCAEYIRGWCGHAPDHIVDKVAGVNHVGIYMGDYERDEQILDWNAYLRDLQKSSHIATVEMGPSYISPRQYGTPGWWNALTLPDGRAIETFACMDFGPWPDRAVDERRRLMSHVAIDTRTEDGVRYVLDALERDVESLEVIAFTEADELGHTYGHVRNNADMSVLEIVYQAPRDESEQPHGSH</sequence>
<organism evidence="1 2">
    <name type="scientific">Streptomyces spectabilis</name>
    <dbReference type="NCBI Taxonomy" id="68270"/>
    <lineage>
        <taxon>Bacteria</taxon>
        <taxon>Bacillati</taxon>
        <taxon>Actinomycetota</taxon>
        <taxon>Actinomycetes</taxon>
        <taxon>Kitasatosporales</taxon>
        <taxon>Streptomycetaceae</taxon>
        <taxon>Streptomyces</taxon>
    </lineage>
</organism>